<dbReference type="CDD" id="cd03057">
    <property type="entry name" value="GST_N_Beta"/>
    <property type="match status" value="1"/>
</dbReference>
<name>A0A941BFJ6_9BURK</name>
<dbReference type="PROSITE" id="PS50404">
    <property type="entry name" value="GST_NTER"/>
    <property type="match status" value="1"/>
</dbReference>
<dbReference type="SUPFAM" id="SSF52833">
    <property type="entry name" value="Thioredoxin-like"/>
    <property type="match status" value="1"/>
</dbReference>
<dbReference type="InterPro" id="IPR004045">
    <property type="entry name" value="Glutathione_S-Trfase_N"/>
</dbReference>
<reference evidence="2 3" key="1">
    <citation type="submission" date="2021-04" db="EMBL/GenBank/DDBJ databases">
        <title>The genome sequence of Ideonella sp. 3Y2.</title>
        <authorList>
            <person name="Liu Y."/>
        </authorList>
    </citation>
    <scope>NUCLEOTIDE SEQUENCE [LARGE SCALE GENOMIC DNA]</scope>
    <source>
        <strain evidence="2 3">3Y2</strain>
    </source>
</reference>
<dbReference type="PANTHER" id="PTHR44051">
    <property type="entry name" value="GLUTATHIONE S-TRANSFERASE-RELATED"/>
    <property type="match status" value="1"/>
</dbReference>
<dbReference type="InterPro" id="IPR036249">
    <property type="entry name" value="Thioredoxin-like_sf"/>
</dbReference>
<organism evidence="2 3">
    <name type="scientific">Ideonella alba</name>
    <dbReference type="NCBI Taxonomy" id="2824118"/>
    <lineage>
        <taxon>Bacteria</taxon>
        <taxon>Pseudomonadati</taxon>
        <taxon>Pseudomonadota</taxon>
        <taxon>Betaproteobacteria</taxon>
        <taxon>Burkholderiales</taxon>
        <taxon>Sphaerotilaceae</taxon>
        <taxon>Ideonella</taxon>
    </lineage>
</organism>
<dbReference type="RefSeq" id="WP_210855477.1">
    <property type="nucleotide sequence ID" value="NZ_JAGQDD010000014.1"/>
</dbReference>
<accession>A0A941BFJ6</accession>
<feature type="domain" description="GST N-terminal" evidence="1">
    <location>
        <begin position="3"/>
        <end position="85"/>
    </location>
</feature>
<dbReference type="InterPro" id="IPR036282">
    <property type="entry name" value="Glutathione-S-Trfase_C_sf"/>
</dbReference>
<evidence type="ECO:0000313" key="3">
    <source>
        <dbReference type="Proteomes" id="UP000676246"/>
    </source>
</evidence>
<protein>
    <submittedName>
        <fullName evidence="2">Glutathione S-transferase</fullName>
    </submittedName>
</protein>
<dbReference type="Pfam" id="PF13409">
    <property type="entry name" value="GST_N_2"/>
    <property type="match status" value="1"/>
</dbReference>
<dbReference type="PANTHER" id="PTHR44051:SF8">
    <property type="entry name" value="GLUTATHIONE S-TRANSFERASE GSTA"/>
    <property type="match status" value="1"/>
</dbReference>
<dbReference type="Gene3D" id="3.40.30.10">
    <property type="entry name" value="Glutaredoxin"/>
    <property type="match status" value="1"/>
</dbReference>
<comment type="caution">
    <text evidence="2">The sequence shown here is derived from an EMBL/GenBank/DDBJ whole genome shotgun (WGS) entry which is preliminary data.</text>
</comment>
<proteinExistence type="predicted"/>
<dbReference type="EMBL" id="JAGQDD010000014">
    <property type="protein sequence ID" value="MBQ0932146.1"/>
    <property type="molecule type" value="Genomic_DNA"/>
</dbReference>
<gene>
    <name evidence="2" type="ORF">KAK03_16825</name>
</gene>
<sequence>MNDAPWVLYGAPGSGSDAVVMALRACGLRHRLVLAATWEPGEGLDALRRINPLGQVPTLQLPDGTVLSESAAILIHLGLQFPAAGLLPADPGRRAQTLRGLVFIAANCYPTVSISDYPERWTTATSVSAQAKVRAAARAQLHRAWDIFAEQFSALLDEEPPGALAMLAVVVSRWSGTRAHLKRTRPAMHQALTALAEHPRLQLP</sequence>
<dbReference type="Proteomes" id="UP000676246">
    <property type="component" value="Unassembled WGS sequence"/>
</dbReference>
<dbReference type="Gene3D" id="1.20.1050.10">
    <property type="match status" value="1"/>
</dbReference>
<evidence type="ECO:0000313" key="2">
    <source>
        <dbReference type="EMBL" id="MBQ0932146.1"/>
    </source>
</evidence>
<dbReference type="AlphaFoldDB" id="A0A941BFJ6"/>
<evidence type="ECO:0000259" key="1">
    <source>
        <dbReference type="PROSITE" id="PS50404"/>
    </source>
</evidence>
<dbReference type="SUPFAM" id="SSF47616">
    <property type="entry name" value="GST C-terminal domain-like"/>
    <property type="match status" value="1"/>
</dbReference>
<keyword evidence="3" id="KW-1185">Reference proteome</keyword>